<name>M1TRJ8_9CORY</name>
<feature type="region of interest" description="Disordered" evidence="1">
    <location>
        <begin position="101"/>
        <end position="132"/>
    </location>
</feature>
<sequence>MNALNNWVAQVTGDDSWRVVAEKLRTTHSTIQRRLKNHDSDAIIEIARAYDVNPIEGLIASGALTPLDARAYSAVWSVSDFSDVELAQIIVSRLEEREAFEKESDDVHPVRYVADDTDTEPGMGDEGYHDGP</sequence>
<dbReference type="KEGG" id="ccn:H924_07345"/>
<dbReference type="eggNOG" id="ENOG5032KG8">
    <property type="taxonomic scope" value="Bacteria"/>
</dbReference>
<dbReference type="STRING" id="1121353.H924_07345"/>
<dbReference type="RefSeq" id="WP_015651342.1">
    <property type="nucleotide sequence ID" value="NC_020506.1"/>
</dbReference>
<dbReference type="PATRIC" id="fig|1121353.3.peg.1498"/>
<dbReference type="HOGENOM" id="CLU_1871952_0_0_11"/>
<evidence type="ECO:0000313" key="2">
    <source>
        <dbReference type="EMBL" id="AGG66911.1"/>
    </source>
</evidence>
<gene>
    <name evidence="2" type="ORF">H924_07345</name>
</gene>
<keyword evidence="3" id="KW-1185">Reference proteome</keyword>
<organism evidence="2 3">
    <name type="scientific">Corynebacterium callunae DSM 20147</name>
    <dbReference type="NCBI Taxonomy" id="1121353"/>
    <lineage>
        <taxon>Bacteria</taxon>
        <taxon>Bacillati</taxon>
        <taxon>Actinomycetota</taxon>
        <taxon>Actinomycetes</taxon>
        <taxon>Mycobacteriales</taxon>
        <taxon>Corynebacteriaceae</taxon>
        <taxon>Corynebacterium</taxon>
    </lineage>
</organism>
<dbReference type="EMBL" id="CP004354">
    <property type="protein sequence ID" value="AGG66911.1"/>
    <property type="molecule type" value="Genomic_DNA"/>
</dbReference>
<proteinExistence type="predicted"/>
<evidence type="ECO:0008006" key="4">
    <source>
        <dbReference type="Google" id="ProtNLM"/>
    </source>
</evidence>
<evidence type="ECO:0000313" key="3">
    <source>
        <dbReference type="Proteomes" id="UP000011760"/>
    </source>
</evidence>
<dbReference type="AlphaFoldDB" id="M1TRJ8"/>
<accession>M1TRJ8</accession>
<protein>
    <recommendedName>
        <fullName evidence="4">HTH cro/C1-type domain-containing protein</fullName>
    </recommendedName>
</protein>
<reference evidence="2 3" key="1">
    <citation type="submission" date="2013-02" db="EMBL/GenBank/DDBJ databases">
        <title>The complete genome sequence of Corynebacterium callunae DSM 20147.</title>
        <authorList>
            <person name="Ruckert C."/>
            <person name="Albersmeier A."/>
            <person name="Kalinowski J."/>
        </authorList>
    </citation>
    <scope>NUCLEOTIDE SEQUENCE [LARGE SCALE GENOMIC DNA]</scope>
    <source>
        <strain evidence="2 3">DSM 20147</strain>
    </source>
</reference>
<dbReference type="Proteomes" id="UP000011760">
    <property type="component" value="Chromosome"/>
</dbReference>
<evidence type="ECO:0000256" key="1">
    <source>
        <dbReference type="SAM" id="MobiDB-lite"/>
    </source>
</evidence>